<feature type="transmembrane region" description="Helical" evidence="12">
    <location>
        <begin position="99"/>
        <end position="121"/>
    </location>
</feature>
<evidence type="ECO:0000313" key="13">
    <source>
        <dbReference type="EMBL" id="SGY20923.1"/>
    </source>
</evidence>
<keyword evidence="5 12" id="KW-0812">Transmembrane</keyword>
<keyword evidence="6 12" id="KW-1133">Transmembrane helix</keyword>
<accession>A0A2X0MQA5</accession>
<evidence type="ECO:0000313" key="14">
    <source>
        <dbReference type="Proteomes" id="UP000249464"/>
    </source>
</evidence>
<evidence type="ECO:0000256" key="9">
    <source>
        <dbReference type="ARBA" id="ARBA00023242"/>
    </source>
</evidence>
<evidence type="ECO:0000256" key="8">
    <source>
        <dbReference type="ARBA" id="ARBA00023136"/>
    </source>
</evidence>
<dbReference type="Proteomes" id="UP000249464">
    <property type="component" value="Unassembled WGS sequence"/>
</dbReference>
<dbReference type="AlphaFoldDB" id="A0A2X0MQA5"/>
<evidence type="ECO:0000256" key="2">
    <source>
        <dbReference type="ARBA" id="ARBA00004496"/>
    </source>
</evidence>
<evidence type="ECO:0000256" key="1">
    <source>
        <dbReference type="ARBA" id="ARBA00004232"/>
    </source>
</evidence>
<keyword evidence="4" id="KW-0963">Cytoplasm</keyword>
<dbReference type="InterPro" id="IPR019168">
    <property type="entry name" value="NEP1-R1"/>
</dbReference>
<keyword evidence="14" id="KW-1185">Reference proteome</keyword>
<dbReference type="GO" id="GO:0031965">
    <property type="term" value="C:nuclear membrane"/>
    <property type="evidence" value="ECO:0007669"/>
    <property type="project" value="UniProtKB-SubCell"/>
</dbReference>
<comment type="similarity">
    <text evidence="3">Belongs to the CNEP1R1 family.</text>
</comment>
<organism evidence="13 14">
    <name type="scientific">Microbotryum silenes-dioicae</name>
    <dbReference type="NCBI Taxonomy" id="796604"/>
    <lineage>
        <taxon>Eukaryota</taxon>
        <taxon>Fungi</taxon>
        <taxon>Dikarya</taxon>
        <taxon>Basidiomycota</taxon>
        <taxon>Pucciniomycotina</taxon>
        <taxon>Microbotryomycetes</taxon>
        <taxon>Microbotryales</taxon>
        <taxon>Microbotryaceae</taxon>
        <taxon>Microbotryum</taxon>
    </lineage>
</organism>
<dbReference type="STRING" id="796604.A0A2X0MQA5"/>
<dbReference type="PANTHER" id="PTHR20996:SF1">
    <property type="entry name" value="NUCLEAR ENVELOPE PHOSPHATASE-REGULATORY SUBUNIT 1"/>
    <property type="match status" value="1"/>
</dbReference>
<evidence type="ECO:0000256" key="6">
    <source>
        <dbReference type="ARBA" id="ARBA00022989"/>
    </source>
</evidence>
<comment type="subcellular location">
    <subcellularLocation>
        <location evidence="2">Cytoplasm</location>
    </subcellularLocation>
    <subcellularLocation>
        <location evidence="1">Nucleus membrane</location>
        <topology evidence="1">Multi-pass membrane protein</topology>
    </subcellularLocation>
</comment>
<keyword evidence="9" id="KW-0539">Nucleus</keyword>
<protein>
    <recommendedName>
        <fullName evidence="10">Transmembrane protein 188</fullName>
    </recommendedName>
</protein>
<evidence type="ECO:0000256" key="12">
    <source>
        <dbReference type="SAM" id="Phobius"/>
    </source>
</evidence>
<dbReference type="Pfam" id="PF03907">
    <property type="entry name" value="Spo7"/>
    <property type="match status" value="1"/>
</dbReference>
<keyword evidence="8 12" id="KW-0472">Membrane</keyword>
<sequence>MTALVPGGRPPSSHHHHHHSASSSSTWNRRERDVWSPAPTRETFKDVLIFEERLKQNAERLQKQRRKYQAFLISLALLIVHFAYNVFVRPSIYSLVHYLNVALLLVSLVTLVLFFATGIFVPQANRALRPLNIYLNTRKRSWISYLSLFRIAASPPVAQPRSVAATPKSRVKKDLDRVHFKRSDDPLYKT</sequence>
<dbReference type="GO" id="GO:0071595">
    <property type="term" value="C:Nem1-Spo7 phosphatase complex"/>
    <property type="evidence" value="ECO:0007669"/>
    <property type="project" value="InterPro"/>
</dbReference>
<dbReference type="InterPro" id="IPR005605">
    <property type="entry name" value="Spo7"/>
</dbReference>
<evidence type="ECO:0000256" key="10">
    <source>
        <dbReference type="ARBA" id="ARBA00030458"/>
    </source>
</evidence>
<keyword evidence="7" id="KW-0443">Lipid metabolism</keyword>
<dbReference type="GO" id="GO:0005737">
    <property type="term" value="C:cytoplasm"/>
    <property type="evidence" value="ECO:0007669"/>
    <property type="project" value="UniProtKB-SubCell"/>
</dbReference>
<dbReference type="PANTHER" id="PTHR20996">
    <property type="entry name" value="NUCLEAR ENVELOPE PHOSPHATASE-REGULATORY SUBUNIT 1"/>
    <property type="match status" value="1"/>
</dbReference>
<feature type="transmembrane region" description="Helical" evidence="12">
    <location>
        <begin position="70"/>
        <end position="87"/>
    </location>
</feature>
<dbReference type="GO" id="GO:0006629">
    <property type="term" value="P:lipid metabolic process"/>
    <property type="evidence" value="ECO:0007669"/>
    <property type="project" value="UniProtKB-KW"/>
</dbReference>
<name>A0A2X0MQA5_9BASI</name>
<reference evidence="13 14" key="1">
    <citation type="submission" date="2016-11" db="EMBL/GenBank/DDBJ databases">
        <authorList>
            <person name="Jaros S."/>
            <person name="Januszkiewicz K."/>
            <person name="Wedrychowicz H."/>
        </authorList>
    </citation>
    <scope>NUCLEOTIDE SEQUENCE [LARGE SCALE GENOMIC DNA]</scope>
</reference>
<proteinExistence type="inferred from homology"/>
<evidence type="ECO:0000256" key="3">
    <source>
        <dbReference type="ARBA" id="ARBA00010998"/>
    </source>
</evidence>
<evidence type="ECO:0000256" key="7">
    <source>
        <dbReference type="ARBA" id="ARBA00023098"/>
    </source>
</evidence>
<dbReference type="GO" id="GO:0019888">
    <property type="term" value="F:protein phosphatase regulator activity"/>
    <property type="evidence" value="ECO:0007669"/>
    <property type="project" value="InterPro"/>
</dbReference>
<evidence type="ECO:0000256" key="5">
    <source>
        <dbReference type="ARBA" id="ARBA00022692"/>
    </source>
</evidence>
<evidence type="ECO:0000256" key="4">
    <source>
        <dbReference type="ARBA" id="ARBA00022490"/>
    </source>
</evidence>
<feature type="region of interest" description="Disordered" evidence="11">
    <location>
        <begin position="1"/>
        <end position="25"/>
    </location>
</feature>
<dbReference type="EMBL" id="FQNC01000018">
    <property type="protein sequence ID" value="SGY20923.1"/>
    <property type="molecule type" value="Genomic_DNA"/>
</dbReference>
<gene>
    <name evidence="13" type="primary">BQ5605_C016g08169</name>
    <name evidence="13" type="ORF">BQ5605_C016G08169</name>
</gene>
<evidence type="ECO:0000256" key="11">
    <source>
        <dbReference type="SAM" id="MobiDB-lite"/>
    </source>
</evidence>